<comment type="similarity">
    <text evidence="1">Belongs to the protein kinase superfamily. ADCK protein kinase family.</text>
</comment>
<reference evidence="4" key="1">
    <citation type="submission" date="2020-02" db="EMBL/GenBank/DDBJ databases">
        <authorList>
            <person name="Meier V. D."/>
        </authorList>
    </citation>
    <scope>NUCLEOTIDE SEQUENCE</scope>
    <source>
        <strain evidence="4">AVDCRST_MAG10</strain>
    </source>
</reference>
<dbReference type="PROSITE" id="PS50011">
    <property type="entry name" value="PROTEIN_KINASE_DOM"/>
    <property type="match status" value="1"/>
</dbReference>
<dbReference type="InterPro" id="IPR050154">
    <property type="entry name" value="UbiB_kinase"/>
</dbReference>
<dbReference type="CDD" id="cd05121">
    <property type="entry name" value="ABC1_ADCK3-like"/>
    <property type="match status" value="1"/>
</dbReference>
<evidence type="ECO:0000256" key="2">
    <source>
        <dbReference type="SAM" id="Phobius"/>
    </source>
</evidence>
<feature type="domain" description="Protein kinase" evidence="3">
    <location>
        <begin position="119"/>
        <end position="449"/>
    </location>
</feature>
<dbReference type="GO" id="GO:0005524">
    <property type="term" value="F:ATP binding"/>
    <property type="evidence" value="ECO:0007669"/>
    <property type="project" value="InterPro"/>
</dbReference>
<dbReference type="InterPro" id="IPR000719">
    <property type="entry name" value="Prot_kinase_dom"/>
</dbReference>
<dbReference type="PANTHER" id="PTHR10566">
    <property type="entry name" value="CHAPERONE-ACTIVITY OF BC1 COMPLEX CABC1 -RELATED"/>
    <property type="match status" value="1"/>
</dbReference>
<feature type="transmembrane region" description="Helical" evidence="2">
    <location>
        <begin position="491"/>
        <end position="510"/>
    </location>
</feature>
<keyword evidence="4" id="KW-0560">Oxidoreductase</keyword>
<keyword evidence="2" id="KW-0812">Transmembrane</keyword>
<keyword evidence="2" id="KW-0472">Membrane</keyword>
<keyword evidence="2" id="KW-1133">Transmembrane helix</keyword>
<evidence type="ECO:0000256" key="1">
    <source>
        <dbReference type="ARBA" id="ARBA00009670"/>
    </source>
</evidence>
<dbReference type="AlphaFoldDB" id="A0A6J4HXT1"/>
<keyword evidence="4" id="KW-0503">Monooxygenase</keyword>
<dbReference type="InterPro" id="IPR004147">
    <property type="entry name" value="ABC1_dom"/>
</dbReference>
<name>A0A6J4HXT1_9ACTN</name>
<dbReference type="Pfam" id="PF03109">
    <property type="entry name" value="ABC1"/>
    <property type="match status" value="1"/>
</dbReference>
<feature type="transmembrane region" description="Helical" evidence="2">
    <location>
        <begin position="522"/>
        <end position="542"/>
    </location>
</feature>
<gene>
    <name evidence="4" type="ORF">AVDCRST_MAG10-1529</name>
</gene>
<accession>A0A6J4HXT1</accession>
<dbReference type="SUPFAM" id="SSF56112">
    <property type="entry name" value="Protein kinase-like (PK-like)"/>
    <property type="match status" value="1"/>
</dbReference>
<dbReference type="GO" id="GO:0004497">
    <property type="term" value="F:monooxygenase activity"/>
    <property type="evidence" value="ECO:0007669"/>
    <property type="project" value="UniProtKB-KW"/>
</dbReference>
<dbReference type="Gene3D" id="1.10.510.10">
    <property type="entry name" value="Transferase(Phosphotransferase) domain 1"/>
    <property type="match status" value="1"/>
</dbReference>
<dbReference type="PANTHER" id="PTHR10566:SF113">
    <property type="entry name" value="PROTEIN ACTIVITY OF BC1 COMPLEX KINASE 7, CHLOROPLASTIC"/>
    <property type="match status" value="1"/>
</dbReference>
<dbReference type="GO" id="GO:0004672">
    <property type="term" value="F:protein kinase activity"/>
    <property type="evidence" value="ECO:0007669"/>
    <property type="project" value="InterPro"/>
</dbReference>
<sequence length="557" mass="61216">MSVSLRPQHAGRYRDIARLLMKYGRSDLVKEAGLDDVADFSDGGDVPAKAEELTDDLERMGPTYIKLAQLMSTRADLIPPPYARALSRLQDSVEPFGFEEVERIVTEELGVRLSRAFSSFDAKPLASASLGQVHRAVMRDGRQVVVKVQRPGIKERIAEDMEALAELAEFADRHSEVGRRYGFGELLEQFRRSLNGELDYRREAANLTALARIVSKYDAVVIPEPIEDYTTGKVLTMDFIPGRKITEMGPLAKMEFDGCRLAEQLFEAYLDQILVEGFFHADPHPGNVLLTDDNRVALVDLGMVARVPAGMRKLLVKLLLAMSDGDGKAVADAAIAMGRPLENFDGVAFSTKAAELVERSQGMSIQELDAGSMVMELMRISGDHDLRLPPELSMLGKALLNLDQVAQELDPNFNPSEAIKRHTDNILESQMTPSSGSAFSALLEARDFVEQLPGRVNKVMDAMAEGTFHLDVHAFDQAELMRGFQKLANRLTMGLVLAALIIGAAMLVQVETSSKLFGYPTLAILCFLGAGACACALLWSIVRSDRKVNAQTRNKSA</sequence>
<evidence type="ECO:0000259" key="3">
    <source>
        <dbReference type="PROSITE" id="PS50011"/>
    </source>
</evidence>
<keyword evidence="4" id="KW-0830">Ubiquinone</keyword>
<protein>
    <submittedName>
        <fullName evidence="4">Ubiquinone biosynthesis monooxygenase UbiB</fullName>
    </submittedName>
</protein>
<evidence type="ECO:0000313" key="4">
    <source>
        <dbReference type="EMBL" id="CAA9235889.1"/>
    </source>
</evidence>
<proteinExistence type="inferred from homology"/>
<organism evidence="4">
    <name type="scientific">uncultured Acidimicrobiales bacterium</name>
    <dbReference type="NCBI Taxonomy" id="310071"/>
    <lineage>
        <taxon>Bacteria</taxon>
        <taxon>Bacillati</taxon>
        <taxon>Actinomycetota</taxon>
        <taxon>Acidimicrobiia</taxon>
        <taxon>Acidimicrobiales</taxon>
        <taxon>environmental samples</taxon>
    </lineage>
</organism>
<dbReference type="InterPro" id="IPR011009">
    <property type="entry name" value="Kinase-like_dom_sf"/>
</dbReference>
<dbReference type="EMBL" id="CADCTB010000094">
    <property type="protein sequence ID" value="CAA9235889.1"/>
    <property type="molecule type" value="Genomic_DNA"/>
</dbReference>